<protein>
    <recommendedName>
        <fullName evidence="2">Lipoprotein</fullName>
    </recommendedName>
</protein>
<evidence type="ECO:0008006" key="2">
    <source>
        <dbReference type="Google" id="ProtNLM"/>
    </source>
</evidence>
<dbReference type="Gene3D" id="2.130.10.10">
    <property type="entry name" value="YVTN repeat-like/Quinoprotein amine dehydrogenase"/>
    <property type="match status" value="1"/>
</dbReference>
<gene>
    <name evidence="1" type="ORF">MNB_SV-4-1072</name>
</gene>
<name>A0A1W1E8F5_9ZZZZ</name>
<dbReference type="AlphaFoldDB" id="A0A1W1E8F5"/>
<organism evidence="1">
    <name type="scientific">hydrothermal vent metagenome</name>
    <dbReference type="NCBI Taxonomy" id="652676"/>
    <lineage>
        <taxon>unclassified sequences</taxon>
        <taxon>metagenomes</taxon>
        <taxon>ecological metagenomes</taxon>
    </lineage>
</organism>
<reference evidence="1" key="1">
    <citation type="submission" date="2016-10" db="EMBL/GenBank/DDBJ databases">
        <authorList>
            <person name="de Groot N.N."/>
        </authorList>
    </citation>
    <scope>NUCLEOTIDE SEQUENCE</scope>
</reference>
<proteinExistence type="predicted"/>
<evidence type="ECO:0000313" key="1">
    <source>
        <dbReference type="EMBL" id="SFV90234.1"/>
    </source>
</evidence>
<dbReference type="SUPFAM" id="SSF50978">
    <property type="entry name" value="WD40 repeat-like"/>
    <property type="match status" value="1"/>
</dbReference>
<dbReference type="EMBL" id="FPIB01000012">
    <property type="protein sequence ID" value="SFV90234.1"/>
    <property type="molecule type" value="Genomic_DNA"/>
</dbReference>
<dbReference type="PROSITE" id="PS51257">
    <property type="entry name" value="PROKAR_LIPOPROTEIN"/>
    <property type="match status" value="1"/>
</dbReference>
<sequence length="337" mass="37106">MKRILFPVLAAGVLLLGGCSSKQYFEPEQTYSINGAQSSYEGKIVDKSRDGATLDNGHYIGKSGISTLVLPKGFHFLSENRTYVLAANESGDLQVINKKSGKSIRTVSLHIPVVSAAIRNGFVAYILNNNAFGLYSISKGKKIVENRSERTYAIDNRAASPLFIDSLVVMPMLDGKLVIFDVNDPENAKVVYLSSDKVFNNIIYLSRMGDTLVAATPKKLLTLGAEGEYEYRVNIAEVSLSGNAIYLFSKEGEIIKLNVLLEEKAKKKFKFAQFSEATALKEKVAALDIKGSLIVLNKALSKYKIYDIGEVDSPVYIAGNKLYKDGTIIRLDKLDYK</sequence>
<dbReference type="InterPro" id="IPR015943">
    <property type="entry name" value="WD40/YVTN_repeat-like_dom_sf"/>
</dbReference>
<dbReference type="InterPro" id="IPR036322">
    <property type="entry name" value="WD40_repeat_dom_sf"/>
</dbReference>
<accession>A0A1W1E8F5</accession>